<evidence type="ECO:0000313" key="5">
    <source>
        <dbReference type="Proteomes" id="UP000199771"/>
    </source>
</evidence>
<dbReference type="Pfam" id="PF00158">
    <property type="entry name" value="Sigma54_activat"/>
    <property type="match status" value="1"/>
</dbReference>
<evidence type="ECO:0000256" key="2">
    <source>
        <dbReference type="ARBA" id="ARBA00022840"/>
    </source>
</evidence>
<dbReference type="Gene3D" id="1.10.8.60">
    <property type="match status" value="1"/>
</dbReference>
<dbReference type="InterPro" id="IPR002078">
    <property type="entry name" value="Sigma_54_int"/>
</dbReference>
<dbReference type="SUPFAM" id="SSF52540">
    <property type="entry name" value="P-loop containing nucleoside triphosphate hydrolases"/>
    <property type="match status" value="1"/>
</dbReference>
<dbReference type="GO" id="GO:0005524">
    <property type="term" value="F:ATP binding"/>
    <property type="evidence" value="ECO:0007669"/>
    <property type="project" value="UniProtKB-KW"/>
</dbReference>
<keyword evidence="1" id="KW-0547">Nucleotide-binding</keyword>
<reference evidence="4 5" key="1">
    <citation type="submission" date="2016-10" db="EMBL/GenBank/DDBJ databases">
        <authorList>
            <person name="de Groot N.N."/>
        </authorList>
    </citation>
    <scope>NUCLEOTIDE SEQUENCE [LARGE SCALE GENOMIC DNA]</scope>
    <source>
        <strain evidence="4 5">DSM 23609</strain>
    </source>
</reference>
<dbReference type="PANTHER" id="PTHR32071">
    <property type="entry name" value="TRANSCRIPTIONAL REGULATORY PROTEIN"/>
    <property type="match status" value="1"/>
</dbReference>
<dbReference type="CDD" id="cd00009">
    <property type="entry name" value="AAA"/>
    <property type="match status" value="1"/>
</dbReference>
<gene>
    <name evidence="4" type="ORF">SAMN04488120_102208</name>
</gene>
<dbReference type="Proteomes" id="UP000199771">
    <property type="component" value="Unassembled WGS sequence"/>
</dbReference>
<dbReference type="Gene3D" id="3.40.50.300">
    <property type="entry name" value="P-loop containing nucleotide triphosphate hydrolases"/>
    <property type="match status" value="1"/>
</dbReference>
<dbReference type="EMBL" id="FOOC01000002">
    <property type="protein sequence ID" value="SFF32975.1"/>
    <property type="molecule type" value="Genomic_DNA"/>
</dbReference>
<keyword evidence="2" id="KW-0067">ATP-binding</keyword>
<keyword evidence="5" id="KW-1185">Reference proteome</keyword>
<evidence type="ECO:0000256" key="1">
    <source>
        <dbReference type="ARBA" id="ARBA00022741"/>
    </source>
</evidence>
<dbReference type="STRING" id="1076937.SAMN04488120_102208"/>
<protein>
    <submittedName>
        <fullName evidence="4">Sigma-54 interaction domain-containing protein</fullName>
    </submittedName>
</protein>
<evidence type="ECO:0000259" key="3">
    <source>
        <dbReference type="PROSITE" id="PS50045"/>
    </source>
</evidence>
<dbReference type="InterPro" id="IPR027417">
    <property type="entry name" value="P-loop_NTPase"/>
</dbReference>
<feature type="domain" description="Sigma-54 factor interaction" evidence="3">
    <location>
        <begin position="178"/>
        <end position="408"/>
    </location>
</feature>
<accession>A0A1I2HRZ2</accession>
<dbReference type="RefSeq" id="WP_234981490.1">
    <property type="nucleotide sequence ID" value="NZ_FOOC01000002.1"/>
</dbReference>
<proteinExistence type="predicted"/>
<evidence type="ECO:0000313" key="4">
    <source>
        <dbReference type="EMBL" id="SFF32975.1"/>
    </source>
</evidence>
<organism evidence="4 5">
    <name type="scientific">Fontimonas thermophila</name>
    <dbReference type="NCBI Taxonomy" id="1076937"/>
    <lineage>
        <taxon>Bacteria</taxon>
        <taxon>Pseudomonadati</taxon>
        <taxon>Pseudomonadota</taxon>
        <taxon>Gammaproteobacteria</taxon>
        <taxon>Nevskiales</taxon>
        <taxon>Nevskiaceae</taxon>
        <taxon>Fontimonas</taxon>
    </lineage>
</organism>
<dbReference type="AlphaFoldDB" id="A0A1I2HRZ2"/>
<name>A0A1I2HRZ2_9GAMM</name>
<dbReference type="PROSITE" id="PS50045">
    <property type="entry name" value="SIGMA54_INTERACT_4"/>
    <property type="match status" value="1"/>
</dbReference>
<sequence>MFDLSWRGSRRRTVETGPRTTPAPFLAIYVPEAWRMGDAGLQDALTRLLPAGRSHVVRSLGASDGSSVTTAVDAEFALSLFVDPMLLDPLAQGVLAAREAGRQATLIVAVQGRQLTALGRWLQQRAQNGRLAGLRLILAQNPEDALRQLPERLSHGVEDNVIRMPVTTEVERPVYRSFYVFSPELQALVGRIRAFANNGITRAYLLGGPGSGKTSLAYFYYQVRGKGRFVSVNLAAENTGDKMAVKSLLCGHVAGAFPGAGARLGAFTHARDGVCFLDESHGVSGAVMEVLMEALDNGQYLPFGASAKQPLDCALLFASNRSWSHLQASVNIDEFTRLGAAVLEVPELRRREEDMIAVIASTIARLGAGCTTWVPPEGLDEPAWRVIRECRWHGNVRALVRVLEAAFVETAGRGATALIPASAIETGIALWEPATHHSHRLYAAA</sequence>
<dbReference type="GO" id="GO:0006355">
    <property type="term" value="P:regulation of DNA-templated transcription"/>
    <property type="evidence" value="ECO:0007669"/>
    <property type="project" value="InterPro"/>
</dbReference>